<protein>
    <submittedName>
        <fullName evidence="1">SGNH/GDSL hydrolase family protein</fullName>
    </submittedName>
</protein>
<organism evidence="1 2">
    <name type="scientific">Candidatus Limisoma faecipullorum</name>
    <dbReference type="NCBI Taxonomy" id="2840854"/>
    <lineage>
        <taxon>Bacteria</taxon>
        <taxon>Pseudomonadati</taxon>
        <taxon>Bacteroidota</taxon>
        <taxon>Bacteroidia</taxon>
        <taxon>Bacteroidales</taxon>
        <taxon>Candidatus Limisoma</taxon>
    </lineage>
</organism>
<accession>A0A9D9IQZ8</accession>
<dbReference type="Gene3D" id="3.40.50.1110">
    <property type="entry name" value="SGNH hydrolase"/>
    <property type="match status" value="1"/>
</dbReference>
<dbReference type="SUPFAM" id="SSF52266">
    <property type="entry name" value="SGNH hydrolase"/>
    <property type="match status" value="1"/>
</dbReference>
<evidence type="ECO:0000313" key="2">
    <source>
        <dbReference type="Proteomes" id="UP000823598"/>
    </source>
</evidence>
<name>A0A9D9IQZ8_9BACT</name>
<comment type="caution">
    <text evidence="1">The sequence shown here is derived from an EMBL/GenBank/DDBJ whole genome shotgun (WGS) entry which is preliminary data.</text>
</comment>
<reference evidence="1" key="2">
    <citation type="journal article" date="2021" name="PeerJ">
        <title>Extensive microbial diversity within the chicken gut microbiome revealed by metagenomics and culture.</title>
        <authorList>
            <person name="Gilroy R."/>
            <person name="Ravi A."/>
            <person name="Getino M."/>
            <person name="Pursley I."/>
            <person name="Horton D.L."/>
            <person name="Alikhan N.F."/>
            <person name="Baker D."/>
            <person name="Gharbi K."/>
            <person name="Hall N."/>
            <person name="Watson M."/>
            <person name="Adriaenssens E.M."/>
            <person name="Foster-Nyarko E."/>
            <person name="Jarju S."/>
            <person name="Secka A."/>
            <person name="Antonio M."/>
            <person name="Oren A."/>
            <person name="Chaudhuri R.R."/>
            <person name="La Ragione R."/>
            <person name="Hildebrand F."/>
            <person name="Pallen M.J."/>
        </authorList>
    </citation>
    <scope>NUCLEOTIDE SEQUENCE</scope>
    <source>
        <strain evidence="1">6919</strain>
    </source>
</reference>
<sequence>MRAYIKLLILLIVSFVIMSALSELDDLRVFGHDIATMKRITLDAGETALPLSDTAEIVMAPSIAIAVEDTLPRTILMIGDSMIEGLSRRMGAYAYHNGHKLYAVIWYGSTTEKWSESGRLAQYADSLKPDYIMICLGGNELFIRDIKEKRRGCVKEIVSEAGTIPYVWIGPPNWKDDTGINELIRSEVGDDRFFLSKYMQFERASDGCHPTRESSYQWMDSVVRWMVKTVPHPRLDTPPMKVKNPYETIVLTPDD</sequence>
<proteinExistence type="predicted"/>
<keyword evidence="1" id="KW-0378">Hydrolase</keyword>
<dbReference type="EMBL" id="JADIMC010000081">
    <property type="protein sequence ID" value="MBO8476760.1"/>
    <property type="molecule type" value="Genomic_DNA"/>
</dbReference>
<dbReference type="InterPro" id="IPR036514">
    <property type="entry name" value="SGNH_hydro_sf"/>
</dbReference>
<gene>
    <name evidence="1" type="ORF">IAB88_07180</name>
</gene>
<evidence type="ECO:0000313" key="1">
    <source>
        <dbReference type="EMBL" id="MBO8476760.1"/>
    </source>
</evidence>
<dbReference type="Proteomes" id="UP000823598">
    <property type="component" value="Unassembled WGS sequence"/>
</dbReference>
<dbReference type="AlphaFoldDB" id="A0A9D9IQZ8"/>
<dbReference type="GO" id="GO:0016788">
    <property type="term" value="F:hydrolase activity, acting on ester bonds"/>
    <property type="evidence" value="ECO:0007669"/>
    <property type="project" value="UniProtKB-ARBA"/>
</dbReference>
<dbReference type="CDD" id="cd00229">
    <property type="entry name" value="SGNH_hydrolase"/>
    <property type="match status" value="1"/>
</dbReference>
<reference evidence="1" key="1">
    <citation type="submission" date="2020-10" db="EMBL/GenBank/DDBJ databases">
        <authorList>
            <person name="Gilroy R."/>
        </authorList>
    </citation>
    <scope>NUCLEOTIDE SEQUENCE</scope>
    <source>
        <strain evidence="1">6919</strain>
    </source>
</reference>